<protein>
    <submittedName>
        <fullName evidence="2">Type II secretion system protein</fullName>
    </submittedName>
</protein>
<dbReference type="PROSITE" id="PS00409">
    <property type="entry name" value="PROKAR_NTER_METHYL"/>
    <property type="match status" value="1"/>
</dbReference>
<keyword evidence="3" id="KW-1185">Reference proteome</keyword>
<organism evidence="2 3">
    <name type="scientific">Humisphaera borealis</name>
    <dbReference type="NCBI Taxonomy" id="2807512"/>
    <lineage>
        <taxon>Bacteria</taxon>
        <taxon>Pseudomonadati</taxon>
        <taxon>Planctomycetota</taxon>
        <taxon>Phycisphaerae</taxon>
        <taxon>Tepidisphaerales</taxon>
        <taxon>Tepidisphaeraceae</taxon>
        <taxon>Humisphaera</taxon>
    </lineage>
</organism>
<evidence type="ECO:0000256" key="1">
    <source>
        <dbReference type="SAM" id="Phobius"/>
    </source>
</evidence>
<dbReference type="InterPro" id="IPR012902">
    <property type="entry name" value="N_methyl_site"/>
</dbReference>
<proteinExistence type="predicted"/>
<evidence type="ECO:0000313" key="2">
    <source>
        <dbReference type="EMBL" id="QOV91808.1"/>
    </source>
</evidence>
<dbReference type="RefSeq" id="WP_206295124.1">
    <property type="nucleotide sequence ID" value="NZ_CP063458.1"/>
</dbReference>
<keyword evidence="1" id="KW-1133">Transmembrane helix</keyword>
<gene>
    <name evidence="2" type="ORF">IPV69_10820</name>
</gene>
<name>A0A7M2X241_9BACT</name>
<dbReference type="InterPro" id="IPR045584">
    <property type="entry name" value="Pilin-like"/>
</dbReference>
<reference evidence="2 3" key="1">
    <citation type="submission" date="2020-10" db="EMBL/GenBank/DDBJ databases">
        <title>Wide distribution of Phycisphaera-like planctomycetes from WD2101 soil group in peatlands and genome analysis of the first cultivated representative.</title>
        <authorList>
            <person name="Dedysh S.N."/>
            <person name="Beletsky A.V."/>
            <person name="Ivanova A."/>
            <person name="Kulichevskaya I.S."/>
            <person name="Suzina N.E."/>
            <person name="Philippov D.A."/>
            <person name="Rakitin A.L."/>
            <person name="Mardanov A.V."/>
            <person name="Ravin N.V."/>
        </authorList>
    </citation>
    <scope>NUCLEOTIDE SEQUENCE [LARGE SCALE GENOMIC DNA]</scope>
    <source>
        <strain evidence="2 3">M1803</strain>
    </source>
</reference>
<dbReference type="Pfam" id="PF07963">
    <property type="entry name" value="N_methyl"/>
    <property type="match status" value="1"/>
</dbReference>
<evidence type="ECO:0000313" key="3">
    <source>
        <dbReference type="Proteomes" id="UP000593765"/>
    </source>
</evidence>
<keyword evidence="1" id="KW-0472">Membrane</keyword>
<dbReference type="AlphaFoldDB" id="A0A7M2X241"/>
<dbReference type="KEGG" id="hbs:IPV69_10820"/>
<sequence>MSRVSPKHQTACRSRGFTLVELLVVIAIIGLLVSILLPALGRAREGARTLKCAANLRSILQATTAYANENRGILVPTGTFYGGWWSNILVDKKFLVAPRLKDSELGSGPKMEGVFYCPNGNSDFFPPDLTNNTAIPANRTDERGAMCWRFKSPESQTSIDVWYGMNASEGTNYTSGPPGRRIPDPGNIGLMKISNIAKPAEMVIFFDGLIYHHLSVNANRLNARHGNKTQTNLGFVDGHVETHKTADLPGGLGAATTADFSLANLNAKYSTGPKWRLEQK</sequence>
<keyword evidence="1" id="KW-0812">Transmembrane</keyword>
<dbReference type="Gene3D" id="3.30.700.10">
    <property type="entry name" value="Glycoprotein, Type 4 Pilin"/>
    <property type="match status" value="1"/>
</dbReference>
<feature type="transmembrane region" description="Helical" evidence="1">
    <location>
        <begin position="20"/>
        <end position="41"/>
    </location>
</feature>
<dbReference type="SUPFAM" id="SSF54523">
    <property type="entry name" value="Pili subunits"/>
    <property type="match status" value="1"/>
</dbReference>
<dbReference type="Proteomes" id="UP000593765">
    <property type="component" value="Chromosome"/>
</dbReference>
<dbReference type="PANTHER" id="PTHR30093">
    <property type="entry name" value="GENERAL SECRETION PATHWAY PROTEIN G"/>
    <property type="match status" value="1"/>
</dbReference>
<accession>A0A7M2X241</accession>
<dbReference type="NCBIfam" id="TIGR02532">
    <property type="entry name" value="IV_pilin_GFxxxE"/>
    <property type="match status" value="1"/>
</dbReference>
<dbReference type="EMBL" id="CP063458">
    <property type="protein sequence ID" value="QOV91808.1"/>
    <property type="molecule type" value="Genomic_DNA"/>
</dbReference>